<protein>
    <recommendedName>
        <fullName evidence="8">HMG box domain-containing protein</fullName>
    </recommendedName>
</protein>
<feature type="region of interest" description="Disordered" evidence="7">
    <location>
        <begin position="1"/>
        <end position="82"/>
    </location>
</feature>
<feature type="compositionally biased region" description="Basic and acidic residues" evidence="7">
    <location>
        <begin position="36"/>
        <end position="54"/>
    </location>
</feature>
<dbReference type="OrthoDB" id="6247875at2759"/>
<dbReference type="EMBL" id="CAJPIZ010003822">
    <property type="protein sequence ID" value="CAG2106841.1"/>
    <property type="molecule type" value="Genomic_DNA"/>
</dbReference>
<dbReference type="InterPro" id="IPR009071">
    <property type="entry name" value="HMG_box_dom"/>
</dbReference>
<dbReference type="Pfam" id="PF00505">
    <property type="entry name" value="HMG_box"/>
    <property type="match status" value="1"/>
</dbReference>
<evidence type="ECO:0000256" key="4">
    <source>
        <dbReference type="ARBA" id="ARBA00023242"/>
    </source>
</evidence>
<feature type="compositionally biased region" description="Low complexity" evidence="7">
    <location>
        <begin position="294"/>
        <end position="313"/>
    </location>
</feature>
<reference evidence="9" key="1">
    <citation type="submission" date="2020-11" db="EMBL/GenBank/DDBJ databases">
        <authorList>
            <person name="Tran Van P."/>
        </authorList>
    </citation>
    <scope>NUCLEOTIDE SEQUENCE</scope>
</reference>
<dbReference type="PROSITE" id="PS50118">
    <property type="entry name" value="HMG_BOX_2"/>
    <property type="match status" value="1"/>
</dbReference>
<evidence type="ECO:0000256" key="7">
    <source>
        <dbReference type="SAM" id="MobiDB-lite"/>
    </source>
</evidence>
<feature type="region of interest" description="Disordered" evidence="7">
    <location>
        <begin position="270"/>
        <end position="316"/>
    </location>
</feature>
<feature type="compositionally biased region" description="Low complexity" evidence="7">
    <location>
        <begin position="641"/>
        <end position="652"/>
    </location>
</feature>
<dbReference type="SUPFAM" id="SSF47095">
    <property type="entry name" value="HMG-box"/>
    <property type="match status" value="1"/>
</dbReference>
<dbReference type="InterPro" id="IPR036910">
    <property type="entry name" value="HMG_box_dom_sf"/>
</dbReference>
<evidence type="ECO:0000256" key="2">
    <source>
        <dbReference type="ARBA" id="ARBA00023125"/>
    </source>
</evidence>
<dbReference type="EMBL" id="OC858397">
    <property type="protein sequence ID" value="CAD7626411.1"/>
    <property type="molecule type" value="Genomic_DNA"/>
</dbReference>
<gene>
    <name evidence="9" type="ORF">OSB1V03_LOCUS6844</name>
</gene>
<feature type="DNA-binding region" description="HMG box" evidence="5">
    <location>
        <begin position="506"/>
        <end position="574"/>
    </location>
</feature>
<dbReference type="FunFam" id="1.10.30.10:FF:000003">
    <property type="entry name" value="Putative transcription factor SOX-6"/>
    <property type="match status" value="1"/>
</dbReference>
<dbReference type="GO" id="GO:0005634">
    <property type="term" value="C:nucleus"/>
    <property type="evidence" value="ECO:0007669"/>
    <property type="project" value="UniProtKB-UniRule"/>
</dbReference>
<organism evidence="9">
    <name type="scientific">Medioppia subpectinata</name>
    <dbReference type="NCBI Taxonomy" id="1979941"/>
    <lineage>
        <taxon>Eukaryota</taxon>
        <taxon>Metazoa</taxon>
        <taxon>Ecdysozoa</taxon>
        <taxon>Arthropoda</taxon>
        <taxon>Chelicerata</taxon>
        <taxon>Arachnida</taxon>
        <taxon>Acari</taxon>
        <taxon>Acariformes</taxon>
        <taxon>Sarcoptiformes</taxon>
        <taxon>Oribatida</taxon>
        <taxon>Brachypylina</taxon>
        <taxon>Oppioidea</taxon>
        <taxon>Oppiidae</taxon>
        <taxon>Medioppia</taxon>
    </lineage>
</organism>
<dbReference type="GO" id="GO:0045165">
    <property type="term" value="P:cell fate commitment"/>
    <property type="evidence" value="ECO:0007669"/>
    <property type="project" value="TreeGrafter"/>
</dbReference>
<keyword evidence="2 5" id="KW-0238">DNA-binding</keyword>
<evidence type="ECO:0000313" key="10">
    <source>
        <dbReference type="Proteomes" id="UP000759131"/>
    </source>
</evidence>
<feature type="compositionally biased region" description="Basic and acidic residues" evidence="7">
    <location>
        <begin position="70"/>
        <end position="82"/>
    </location>
</feature>
<name>A0A7R9KNH0_9ACAR</name>
<dbReference type="Proteomes" id="UP000759131">
    <property type="component" value="Unassembled WGS sequence"/>
</dbReference>
<evidence type="ECO:0000313" key="9">
    <source>
        <dbReference type="EMBL" id="CAD7626411.1"/>
    </source>
</evidence>
<evidence type="ECO:0000259" key="8">
    <source>
        <dbReference type="PROSITE" id="PS50118"/>
    </source>
</evidence>
<dbReference type="SMART" id="SM00398">
    <property type="entry name" value="HMG"/>
    <property type="match status" value="1"/>
</dbReference>
<feature type="domain" description="HMG box" evidence="8">
    <location>
        <begin position="506"/>
        <end position="574"/>
    </location>
</feature>
<dbReference type="GO" id="GO:0000978">
    <property type="term" value="F:RNA polymerase II cis-regulatory region sequence-specific DNA binding"/>
    <property type="evidence" value="ECO:0007669"/>
    <property type="project" value="TreeGrafter"/>
</dbReference>
<proteinExistence type="predicted"/>
<evidence type="ECO:0000256" key="5">
    <source>
        <dbReference type="PROSITE-ProRule" id="PRU00267"/>
    </source>
</evidence>
<feature type="compositionally biased region" description="Low complexity" evidence="7">
    <location>
        <begin position="9"/>
        <end position="22"/>
    </location>
</feature>
<keyword evidence="10" id="KW-1185">Reference proteome</keyword>
<keyword evidence="1" id="KW-0805">Transcription regulation</keyword>
<dbReference type="PANTHER" id="PTHR45789">
    <property type="entry name" value="FI18025P1"/>
    <property type="match status" value="1"/>
</dbReference>
<evidence type="ECO:0000256" key="3">
    <source>
        <dbReference type="ARBA" id="ARBA00023163"/>
    </source>
</evidence>
<dbReference type="CDD" id="cd22042">
    <property type="entry name" value="HMG-box_EGL13-like"/>
    <property type="match status" value="1"/>
</dbReference>
<dbReference type="PANTHER" id="PTHR45789:SF2">
    <property type="entry name" value="FI18025P1"/>
    <property type="match status" value="1"/>
</dbReference>
<dbReference type="Gene3D" id="1.10.30.10">
    <property type="entry name" value="High mobility group box domain"/>
    <property type="match status" value="1"/>
</dbReference>
<sequence>MNQDLHQTNGKNSINSDNNSKDAITGDTNSSDSDEDLKHFHKQDDKHSDSESNGHNRPSNARHTAHSKALRKEKFDKMSSKRTTMDDVVKRLNKYNNSIDNDQNCERSRRLLASALDLSQLATNSSDGSGIRETEQRLTAMIEQLQHLRQKLVNHQQVSAQLSAEYMSKLMPNLMGDEATAAAAQVILSPFMDGSLKLSYSEANLFNQMCQTAGVTPAMIHPMAHISGTKSPNSSSAVTNNYDTQSTHHLLMGCPSPVKHMSYKDGSLSADISSKDRYHSSRNSSPLQLDRNETNITTNTTNSGSNVTNNANSDAPLNLSKSKSSIITTSSQSFASNPSVITSGINGCTNYVSQSKPSFNRNHSPLSSPPIVPTMISSQLSQLSHPSPSTFFGSPGLTSNQYFQAYNALGIGFRGSHISHDMSSMPSMQDKAFNPFGPLLLQDLSILTPTSTVSSAAIGLQMDRHRNEGQQQHNDNTDTIVTCQSKIMGAKIIRQQKRDQDGKSHVKRPMNAFMVWAKDERRKILKACPDMHNSNISKILGARWKSMTNSEKQPYYEEQSRLSKLHMEKHPDYRYRPRPKRTCIVDGKKLRISEYKQLMRQRRQDMKNLWFHGGSAFDSMESTPGANGLPMFPSSSDGNDDYQSPSPSSSFSIDDKSSDPSTLREYSVSPKTEDMDNI</sequence>
<evidence type="ECO:0000256" key="1">
    <source>
        <dbReference type="ARBA" id="ARBA00023015"/>
    </source>
</evidence>
<keyword evidence="4 5" id="KW-0539">Nucleus</keyword>
<evidence type="ECO:0000256" key="6">
    <source>
        <dbReference type="SAM" id="Coils"/>
    </source>
</evidence>
<dbReference type="GO" id="GO:0000981">
    <property type="term" value="F:DNA-binding transcription factor activity, RNA polymerase II-specific"/>
    <property type="evidence" value="ECO:0007669"/>
    <property type="project" value="TreeGrafter"/>
</dbReference>
<keyword evidence="3" id="KW-0804">Transcription</keyword>
<feature type="coiled-coil region" evidence="6">
    <location>
        <begin position="131"/>
        <end position="165"/>
    </location>
</feature>
<dbReference type="InterPro" id="IPR051356">
    <property type="entry name" value="SOX/SOX-like_TF"/>
</dbReference>
<accession>A0A7R9KNH0</accession>
<keyword evidence="6" id="KW-0175">Coiled coil</keyword>
<dbReference type="AlphaFoldDB" id="A0A7R9KNH0"/>
<feature type="region of interest" description="Disordered" evidence="7">
    <location>
        <begin position="621"/>
        <end position="678"/>
    </location>
</feature>